<evidence type="ECO:0000313" key="2">
    <source>
        <dbReference type="Proteomes" id="UP000828251"/>
    </source>
</evidence>
<protein>
    <submittedName>
        <fullName evidence="1">Uncharacterized protein</fullName>
    </submittedName>
</protein>
<dbReference type="OrthoDB" id="980885at2759"/>
<accession>A0A9D4AFX8</accession>
<dbReference type="EMBL" id="JAIQCV010000003">
    <property type="protein sequence ID" value="KAH1114450.1"/>
    <property type="molecule type" value="Genomic_DNA"/>
</dbReference>
<comment type="caution">
    <text evidence="1">The sequence shown here is derived from an EMBL/GenBank/DDBJ whole genome shotgun (WGS) entry which is preliminary data.</text>
</comment>
<organism evidence="1 2">
    <name type="scientific">Gossypium stocksii</name>
    <dbReference type="NCBI Taxonomy" id="47602"/>
    <lineage>
        <taxon>Eukaryota</taxon>
        <taxon>Viridiplantae</taxon>
        <taxon>Streptophyta</taxon>
        <taxon>Embryophyta</taxon>
        <taxon>Tracheophyta</taxon>
        <taxon>Spermatophyta</taxon>
        <taxon>Magnoliopsida</taxon>
        <taxon>eudicotyledons</taxon>
        <taxon>Gunneridae</taxon>
        <taxon>Pentapetalae</taxon>
        <taxon>rosids</taxon>
        <taxon>malvids</taxon>
        <taxon>Malvales</taxon>
        <taxon>Malvaceae</taxon>
        <taxon>Malvoideae</taxon>
        <taxon>Gossypium</taxon>
    </lineage>
</organism>
<sequence>MDSLCGSRGNGENLLGDLNTKKVHFKDSKTIPDVEMVAESTSAPTLSWKDMVLGKGFTESKESSTVHSTNEDFSLFKGDVKKFVINGILVIDFSNRVQKLLVKDMSASVILKLLGMNIGVESLQNKVYRFYHMDLG</sequence>
<dbReference type="Proteomes" id="UP000828251">
    <property type="component" value="Unassembled WGS sequence"/>
</dbReference>
<name>A0A9D4AFX8_9ROSI</name>
<evidence type="ECO:0000313" key="1">
    <source>
        <dbReference type="EMBL" id="KAH1114450.1"/>
    </source>
</evidence>
<dbReference type="AlphaFoldDB" id="A0A9D4AFX8"/>
<reference evidence="1 2" key="1">
    <citation type="journal article" date="2021" name="Plant Biotechnol. J.">
        <title>Multi-omics assisted identification of the key and species-specific regulatory components of drought-tolerant mechanisms in Gossypium stocksii.</title>
        <authorList>
            <person name="Yu D."/>
            <person name="Ke L."/>
            <person name="Zhang D."/>
            <person name="Wu Y."/>
            <person name="Sun Y."/>
            <person name="Mei J."/>
            <person name="Sun J."/>
            <person name="Sun Y."/>
        </authorList>
    </citation>
    <scope>NUCLEOTIDE SEQUENCE [LARGE SCALE GENOMIC DNA]</scope>
    <source>
        <strain evidence="2">cv. E1</strain>
        <tissue evidence="1">Leaf</tissue>
    </source>
</reference>
<keyword evidence="2" id="KW-1185">Reference proteome</keyword>
<proteinExistence type="predicted"/>
<gene>
    <name evidence="1" type="ORF">J1N35_007828</name>
</gene>